<feature type="chain" id="PRO_5018295635" evidence="1">
    <location>
        <begin position="21"/>
        <end position="137"/>
    </location>
</feature>
<feature type="signal peptide" evidence="1">
    <location>
        <begin position="1"/>
        <end position="20"/>
    </location>
</feature>
<gene>
    <name evidence="2" type="ORF">L873DRAFT_1028029</name>
</gene>
<proteinExistence type="predicted"/>
<dbReference type="EMBL" id="ML120395">
    <property type="protein sequence ID" value="RPA98473.1"/>
    <property type="molecule type" value="Genomic_DNA"/>
</dbReference>
<organism evidence="2 3">
    <name type="scientific">Choiromyces venosus 120613-1</name>
    <dbReference type="NCBI Taxonomy" id="1336337"/>
    <lineage>
        <taxon>Eukaryota</taxon>
        <taxon>Fungi</taxon>
        <taxon>Dikarya</taxon>
        <taxon>Ascomycota</taxon>
        <taxon>Pezizomycotina</taxon>
        <taxon>Pezizomycetes</taxon>
        <taxon>Pezizales</taxon>
        <taxon>Tuberaceae</taxon>
        <taxon>Choiromyces</taxon>
    </lineage>
</organism>
<dbReference type="Proteomes" id="UP000276215">
    <property type="component" value="Unassembled WGS sequence"/>
</dbReference>
<sequence>MLHLARLCVPALLLFASANGQSNDERDPYSNLRPDNITGLMYYMYRWAGSYYNGTTTLRMKPQDYKPETECDAFSTDYGVVIGYDSVLGIVKANQYVPEQNSLSFMRDTGIRHWISLRRQTPQVDPPTTWSGSNQGK</sequence>
<protein>
    <submittedName>
        <fullName evidence="2">Uncharacterized protein</fullName>
    </submittedName>
</protein>
<accession>A0A3N4JJP9</accession>
<keyword evidence="3" id="KW-1185">Reference proteome</keyword>
<dbReference type="OrthoDB" id="5054768at2759"/>
<evidence type="ECO:0000256" key="1">
    <source>
        <dbReference type="SAM" id="SignalP"/>
    </source>
</evidence>
<name>A0A3N4JJP9_9PEZI</name>
<reference evidence="2 3" key="1">
    <citation type="journal article" date="2018" name="Nat. Ecol. Evol.">
        <title>Pezizomycetes genomes reveal the molecular basis of ectomycorrhizal truffle lifestyle.</title>
        <authorList>
            <person name="Murat C."/>
            <person name="Payen T."/>
            <person name="Noel B."/>
            <person name="Kuo A."/>
            <person name="Morin E."/>
            <person name="Chen J."/>
            <person name="Kohler A."/>
            <person name="Krizsan K."/>
            <person name="Balestrini R."/>
            <person name="Da Silva C."/>
            <person name="Montanini B."/>
            <person name="Hainaut M."/>
            <person name="Levati E."/>
            <person name="Barry K.W."/>
            <person name="Belfiori B."/>
            <person name="Cichocki N."/>
            <person name="Clum A."/>
            <person name="Dockter R.B."/>
            <person name="Fauchery L."/>
            <person name="Guy J."/>
            <person name="Iotti M."/>
            <person name="Le Tacon F."/>
            <person name="Lindquist E.A."/>
            <person name="Lipzen A."/>
            <person name="Malagnac F."/>
            <person name="Mello A."/>
            <person name="Molinier V."/>
            <person name="Miyauchi S."/>
            <person name="Poulain J."/>
            <person name="Riccioni C."/>
            <person name="Rubini A."/>
            <person name="Sitrit Y."/>
            <person name="Splivallo R."/>
            <person name="Traeger S."/>
            <person name="Wang M."/>
            <person name="Zifcakova L."/>
            <person name="Wipf D."/>
            <person name="Zambonelli A."/>
            <person name="Paolocci F."/>
            <person name="Nowrousian M."/>
            <person name="Ottonello S."/>
            <person name="Baldrian P."/>
            <person name="Spatafora J.W."/>
            <person name="Henrissat B."/>
            <person name="Nagy L.G."/>
            <person name="Aury J.M."/>
            <person name="Wincker P."/>
            <person name="Grigoriev I.V."/>
            <person name="Bonfante P."/>
            <person name="Martin F.M."/>
        </authorList>
    </citation>
    <scope>NUCLEOTIDE SEQUENCE [LARGE SCALE GENOMIC DNA]</scope>
    <source>
        <strain evidence="2 3">120613-1</strain>
    </source>
</reference>
<keyword evidence="1" id="KW-0732">Signal</keyword>
<dbReference type="STRING" id="1336337.A0A3N4JJP9"/>
<dbReference type="AlphaFoldDB" id="A0A3N4JJP9"/>
<evidence type="ECO:0000313" key="2">
    <source>
        <dbReference type="EMBL" id="RPA98473.1"/>
    </source>
</evidence>
<evidence type="ECO:0000313" key="3">
    <source>
        <dbReference type="Proteomes" id="UP000276215"/>
    </source>
</evidence>